<protein>
    <submittedName>
        <fullName evidence="9">tRNA nucleotidyltransferase</fullName>
    </submittedName>
</protein>
<dbReference type="CDD" id="cd05398">
    <property type="entry name" value="NT_ClassII-CCAase"/>
    <property type="match status" value="1"/>
</dbReference>
<evidence type="ECO:0000256" key="2">
    <source>
        <dbReference type="ARBA" id="ARBA00022679"/>
    </source>
</evidence>
<dbReference type="SUPFAM" id="SSF81301">
    <property type="entry name" value="Nucleotidyltransferase"/>
    <property type="match status" value="1"/>
</dbReference>
<dbReference type="Proteomes" id="UP000266188">
    <property type="component" value="Unassembled WGS sequence"/>
</dbReference>
<feature type="region of interest" description="Disordered" evidence="6">
    <location>
        <begin position="1"/>
        <end position="23"/>
    </location>
</feature>
<dbReference type="GO" id="GO:0000166">
    <property type="term" value="F:nucleotide binding"/>
    <property type="evidence" value="ECO:0007669"/>
    <property type="project" value="UniProtKB-KW"/>
</dbReference>
<evidence type="ECO:0000256" key="6">
    <source>
        <dbReference type="SAM" id="MobiDB-lite"/>
    </source>
</evidence>
<feature type="domain" description="tRNA nucleotidyltransferase/poly(A) polymerase RNA and SrmB- binding" evidence="8">
    <location>
        <begin position="245"/>
        <end position="307"/>
    </location>
</feature>
<sequence length="546" mass="62099">MATSTPHSPEPPTKKPRCNGNRSFQVEPMTRKHDTINLRPAEKLLRQLLLDCRNSMPPSPASSNLEMWFTGGWVRDKLLGIQSHDIDATLSTMTGQQFGLELDEFLKHHGNKYQEEARKIGVPYNFKGVHVTARNPEKSKHLETAIIHIFGLDVDIVNLRKETYAQDSRNPQIEFGTAVEDADRRDATVNSLYYNLDKEEVEDFTRRGLDDMAAGIIRTPLEPYQTFVDDPLRVLRLIRFSSQFGYTIDGQAKKSMKDESIHAALNRKISRERVGIEVMKMMNGRNPPFAFELIYEANLYSTVFLEQHTGELRDTMASLLPEQEPSSPWPSVWPRAYRSFAALLNDHTVLGEQLARSDEKEYLWLMVAYAPAAALRHTTLNTVKAMTDALKPTSKASQLLSHAMKNMDDILSKVDMVAHGSTEHLPRSTIGVAIKSWGATWKFQVLYSLLAEVVYKASSDDILSSILERYSKFMEYVVQQRLQDAHLAKPIINGNELKQVFGLKTNGPFIKTALDGLMEWQFDHESATRDEAIEWLRTQKENFGIP</sequence>
<dbReference type="InterPro" id="IPR002646">
    <property type="entry name" value="PolA_pol_head_dom"/>
</dbReference>
<dbReference type="AlphaFoldDB" id="A0A3A2Z4Q4"/>
<dbReference type="GO" id="GO:0052929">
    <property type="term" value="F:ATP:3'-cytidine-cytidine-tRNA adenylyltransferase activity"/>
    <property type="evidence" value="ECO:0007669"/>
    <property type="project" value="TreeGrafter"/>
</dbReference>
<dbReference type="Gene3D" id="1.10.3090.10">
    <property type="entry name" value="cca-adding enzyme, domain 2"/>
    <property type="match status" value="1"/>
</dbReference>
<proteinExistence type="inferred from homology"/>
<dbReference type="InterPro" id="IPR043519">
    <property type="entry name" value="NT_sf"/>
</dbReference>
<dbReference type="Pfam" id="PF12627">
    <property type="entry name" value="PolyA_pol_RNAbd"/>
    <property type="match status" value="1"/>
</dbReference>
<dbReference type="Gene3D" id="3.30.460.10">
    <property type="entry name" value="Beta Polymerase, domain 2"/>
    <property type="match status" value="1"/>
</dbReference>
<evidence type="ECO:0000256" key="3">
    <source>
        <dbReference type="ARBA" id="ARBA00022741"/>
    </source>
</evidence>
<comment type="caution">
    <text evidence="9">The sequence shown here is derived from an EMBL/GenBank/DDBJ whole genome shotgun (WGS) entry which is preliminary data.</text>
</comment>
<keyword evidence="10" id="KW-1185">Reference proteome</keyword>
<comment type="similarity">
    <text evidence="1 5">Belongs to the tRNA nucleotidyltransferase/poly(A) polymerase family.</text>
</comment>
<organism evidence="9 10">
    <name type="scientific">Aspergillus sclerotialis</name>
    <dbReference type="NCBI Taxonomy" id="2070753"/>
    <lineage>
        <taxon>Eukaryota</taxon>
        <taxon>Fungi</taxon>
        <taxon>Dikarya</taxon>
        <taxon>Ascomycota</taxon>
        <taxon>Pezizomycotina</taxon>
        <taxon>Eurotiomycetes</taxon>
        <taxon>Eurotiomycetidae</taxon>
        <taxon>Eurotiales</taxon>
        <taxon>Aspergillaceae</taxon>
        <taxon>Aspergillus</taxon>
        <taxon>Aspergillus subgen. Polypaecilum</taxon>
    </lineage>
</organism>
<feature type="domain" description="Poly A polymerase head" evidence="7">
    <location>
        <begin position="68"/>
        <end position="218"/>
    </location>
</feature>
<evidence type="ECO:0000259" key="8">
    <source>
        <dbReference type="Pfam" id="PF12627"/>
    </source>
</evidence>
<dbReference type="OrthoDB" id="445712at2759"/>
<gene>
    <name evidence="9" type="ORF">PHISCL_09638</name>
</gene>
<evidence type="ECO:0000313" key="9">
    <source>
        <dbReference type="EMBL" id="RJE18029.1"/>
    </source>
</evidence>
<accession>A0A3A2Z4Q4</accession>
<evidence type="ECO:0000259" key="7">
    <source>
        <dbReference type="Pfam" id="PF01743"/>
    </source>
</evidence>
<keyword evidence="4 5" id="KW-0694">RNA-binding</keyword>
<evidence type="ECO:0000256" key="1">
    <source>
        <dbReference type="ARBA" id="ARBA00007265"/>
    </source>
</evidence>
<dbReference type="PANTHER" id="PTHR13734:SF5">
    <property type="entry name" value="CCA TRNA NUCLEOTIDYLTRANSFERASE, MITOCHONDRIAL"/>
    <property type="match status" value="1"/>
</dbReference>
<keyword evidence="3" id="KW-0547">Nucleotide-binding</keyword>
<dbReference type="EMBL" id="MVGC01000643">
    <property type="protein sequence ID" value="RJE18029.1"/>
    <property type="molecule type" value="Genomic_DNA"/>
</dbReference>
<evidence type="ECO:0000313" key="10">
    <source>
        <dbReference type="Proteomes" id="UP000266188"/>
    </source>
</evidence>
<dbReference type="SUPFAM" id="SSF81891">
    <property type="entry name" value="Poly A polymerase C-terminal region-like"/>
    <property type="match status" value="1"/>
</dbReference>
<dbReference type="STRING" id="2070753.A0A3A2Z4Q4"/>
<dbReference type="GO" id="GO:0003723">
    <property type="term" value="F:RNA binding"/>
    <property type="evidence" value="ECO:0007669"/>
    <property type="project" value="UniProtKB-KW"/>
</dbReference>
<dbReference type="InterPro" id="IPR032828">
    <property type="entry name" value="PolyA_RNA-bd"/>
</dbReference>
<evidence type="ECO:0000256" key="5">
    <source>
        <dbReference type="RuleBase" id="RU003953"/>
    </source>
</evidence>
<name>A0A3A2Z4Q4_9EURO</name>
<keyword evidence="2 5" id="KW-0808">Transferase</keyword>
<dbReference type="GO" id="GO:0001680">
    <property type="term" value="P:tRNA 3'-terminal CCA addition"/>
    <property type="evidence" value="ECO:0007669"/>
    <property type="project" value="TreeGrafter"/>
</dbReference>
<dbReference type="GO" id="GO:0052927">
    <property type="term" value="F:CC tRNA cytidylyltransferase activity"/>
    <property type="evidence" value="ECO:0007669"/>
    <property type="project" value="TreeGrafter"/>
</dbReference>
<evidence type="ECO:0000256" key="4">
    <source>
        <dbReference type="ARBA" id="ARBA00022884"/>
    </source>
</evidence>
<reference evidence="10" key="1">
    <citation type="submission" date="2017-02" db="EMBL/GenBank/DDBJ databases">
        <authorList>
            <person name="Tafer H."/>
            <person name="Lopandic K."/>
        </authorList>
    </citation>
    <scope>NUCLEOTIDE SEQUENCE [LARGE SCALE GENOMIC DNA]</scope>
    <source>
        <strain evidence="10">CBS 366.77</strain>
    </source>
</reference>
<dbReference type="PANTHER" id="PTHR13734">
    <property type="entry name" value="TRNA-NUCLEOTIDYLTRANSFERASE"/>
    <property type="match status" value="1"/>
</dbReference>
<dbReference type="Pfam" id="PF01743">
    <property type="entry name" value="PolyA_pol"/>
    <property type="match status" value="1"/>
</dbReference>